<dbReference type="OrthoDB" id="422574at2759"/>
<dbReference type="InterPro" id="IPR040079">
    <property type="entry name" value="Glutathione_S-Trfase"/>
</dbReference>
<feature type="domain" description="GST C-terminal" evidence="5">
    <location>
        <begin position="122"/>
        <end position="255"/>
    </location>
</feature>
<dbReference type="AlphaFoldDB" id="U4L1F1"/>
<dbReference type="OMA" id="GHSGAEY"/>
<organism evidence="6 7">
    <name type="scientific">Pyronema omphalodes (strain CBS 100304)</name>
    <name type="common">Pyronema confluens</name>
    <dbReference type="NCBI Taxonomy" id="1076935"/>
    <lineage>
        <taxon>Eukaryota</taxon>
        <taxon>Fungi</taxon>
        <taxon>Dikarya</taxon>
        <taxon>Ascomycota</taxon>
        <taxon>Pezizomycotina</taxon>
        <taxon>Pezizomycetes</taxon>
        <taxon>Pezizales</taxon>
        <taxon>Pyronemataceae</taxon>
        <taxon>Pyronema</taxon>
    </lineage>
</organism>
<evidence type="ECO:0000256" key="2">
    <source>
        <dbReference type="RuleBase" id="RU003494"/>
    </source>
</evidence>
<dbReference type="CDD" id="cd03048">
    <property type="entry name" value="GST_N_Ure2p_like"/>
    <property type="match status" value="1"/>
</dbReference>
<dbReference type="SUPFAM" id="SSF47616">
    <property type="entry name" value="GST C-terminal domain-like"/>
    <property type="match status" value="1"/>
</dbReference>
<dbReference type="EMBL" id="HF935276">
    <property type="protein sequence ID" value="CCX05909.1"/>
    <property type="molecule type" value="Genomic_DNA"/>
</dbReference>
<dbReference type="InterPro" id="IPR010987">
    <property type="entry name" value="Glutathione-S-Trfase_C-like"/>
</dbReference>
<feature type="compositionally biased region" description="Basic and acidic residues" evidence="3">
    <location>
        <begin position="252"/>
        <end position="263"/>
    </location>
</feature>
<dbReference type="InterPro" id="IPR036249">
    <property type="entry name" value="Thioredoxin-like_sf"/>
</dbReference>
<evidence type="ECO:0000313" key="7">
    <source>
        <dbReference type="Proteomes" id="UP000018144"/>
    </source>
</evidence>
<dbReference type="PROSITE" id="PS50405">
    <property type="entry name" value="GST_CTER"/>
    <property type="match status" value="1"/>
</dbReference>
<dbReference type="Pfam" id="PF00043">
    <property type="entry name" value="GST_C"/>
    <property type="match status" value="1"/>
</dbReference>
<evidence type="ECO:0000256" key="1">
    <source>
        <dbReference type="ARBA" id="ARBA00007409"/>
    </source>
</evidence>
<protein>
    <submittedName>
        <fullName evidence="6">Similar to Probable disulfide bond reductase yfcG acc. no. P77526</fullName>
    </submittedName>
</protein>
<dbReference type="Pfam" id="PF02798">
    <property type="entry name" value="GST_N"/>
    <property type="match status" value="1"/>
</dbReference>
<dbReference type="FunFam" id="3.40.30.10:FF:000172">
    <property type="entry name" value="Glutathione S-transferase GstA"/>
    <property type="match status" value="1"/>
</dbReference>
<evidence type="ECO:0000259" key="4">
    <source>
        <dbReference type="PROSITE" id="PS50404"/>
    </source>
</evidence>
<dbReference type="PANTHER" id="PTHR44051">
    <property type="entry name" value="GLUTATHIONE S-TRANSFERASE-RELATED"/>
    <property type="match status" value="1"/>
</dbReference>
<dbReference type="SFLD" id="SFLDS00019">
    <property type="entry name" value="Glutathione_Transferase_(cytos"/>
    <property type="match status" value="1"/>
</dbReference>
<dbReference type="PROSITE" id="PS50404">
    <property type="entry name" value="GST_NTER"/>
    <property type="match status" value="1"/>
</dbReference>
<dbReference type="Proteomes" id="UP000018144">
    <property type="component" value="Unassembled WGS sequence"/>
</dbReference>
<accession>U4L1F1</accession>
<proteinExistence type="inferred from homology"/>
<dbReference type="eggNOG" id="KOG0867">
    <property type="taxonomic scope" value="Eukaryota"/>
</dbReference>
<reference evidence="6 7" key="1">
    <citation type="journal article" date="2013" name="PLoS Genet.">
        <title>The genome and development-dependent transcriptomes of Pyronema confluens: a window into fungal evolution.</title>
        <authorList>
            <person name="Traeger S."/>
            <person name="Altegoer F."/>
            <person name="Freitag M."/>
            <person name="Gabaldon T."/>
            <person name="Kempken F."/>
            <person name="Kumar A."/>
            <person name="Marcet-Houben M."/>
            <person name="Poggeler S."/>
            <person name="Stajich J.E."/>
            <person name="Nowrousian M."/>
        </authorList>
    </citation>
    <scope>NUCLEOTIDE SEQUENCE [LARGE SCALE GENOMIC DNA]</scope>
    <source>
        <strain evidence="7">CBS 100304</strain>
        <tissue evidence="6">Vegetative mycelium</tissue>
    </source>
</reference>
<evidence type="ECO:0000259" key="5">
    <source>
        <dbReference type="PROSITE" id="PS50405"/>
    </source>
</evidence>
<dbReference type="SFLD" id="SFLDG01151">
    <property type="entry name" value="Main.2:_Nu-like"/>
    <property type="match status" value="1"/>
</dbReference>
<evidence type="ECO:0000313" key="6">
    <source>
        <dbReference type="EMBL" id="CCX05909.1"/>
    </source>
</evidence>
<dbReference type="InterPro" id="IPR004046">
    <property type="entry name" value="GST_C"/>
</dbReference>
<dbReference type="PANTHER" id="PTHR44051:SF8">
    <property type="entry name" value="GLUTATHIONE S-TRANSFERASE GSTA"/>
    <property type="match status" value="1"/>
</dbReference>
<feature type="domain" description="GST N-terminal" evidence="4">
    <location>
        <begin position="28"/>
        <end position="115"/>
    </location>
</feature>
<dbReference type="InterPro" id="IPR036282">
    <property type="entry name" value="Glutathione-S-Trfase_C_sf"/>
</dbReference>
<dbReference type="Gene3D" id="1.20.1050.10">
    <property type="match status" value="1"/>
</dbReference>
<sequence length="273" mass="30914">MASTLANRTKLITRHLTTAAKSIMSDAKHPITLYTAQTPNGVKVSILLEELGLPYNVRTISFDKTEQKEPWFLEINPNGRIPALTDSSFDNGKGINLMESGCILQYLVETYDKDHKISYPHGTAEYWDVQQWVYFQNAGVGPMQGQANHFYRYAPEKIPYGINRYQTETARLYGVLNTRLEQQAKKGSGFLVGDKLTIADITTYGWVRSAGWAGIDIENFPALKKWEELLDEREGFKKGRDVPTPSRIKEMAKDEEAAKREAAKASAWIMKKD</sequence>
<dbReference type="STRING" id="1076935.U4L1F1"/>
<name>U4L1F1_PYROM</name>
<keyword evidence="7" id="KW-1185">Reference proteome</keyword>
<evidence type="ECO:0000256" key="3">
    <source>
        <dbReference type="SAM" id="MobiDB-lite"/>
    </source>
</evidence>
<comment type="similarity">
    <text evidence="1 2">Belongs to the GST superfamily.</text>
</comment>
<feature type="region of interest" description="Disordered" evidence="3">
    <location>
        <begin position="252"/>
        <end position="273"/>
    </location>
</feature>
<dbReference type="SFLD" id="SFLDG00358">
    <property type="entry name" value="Main_(cytGST)"/>
    <property type="match status" value="1"/>
</dbReference>
<gene>
    <name evidence="6" type="ORF">PCON_05496</name>
</gene>
<dbReference type="Gene3D" id="3.40.30.10">
    <property type="entry name" value="Glutaredoxin"/>
    <property type="match status" value="1"/>
</dbReference>
<dbReference type="InterPro" id="IPR004045">
    <property type="entry name" value="Glutathione_S-Trfase_N"/>
</dbReference>
<dbReference type="SUPFAM" id="SSF52833">
    <property type="entry name" value="Thioredoxin-like"/>
    <property type="match status" value="1"/>
</dbReference>
<dbReference type="CDD" id="cd10291">
    <property type="entry name" value="GST_C_YfcG_like"/>
    <property type="match status" value="1"/>
</dbReference>